<keyword evidence="4" id="KW-1185">Reference proteome</keyword>
<evidence type="ECO:0000259" key="1">
    <source>
        <dbReference type="PROSITE" id="PS50830"/>
    </source>
</evidence>
<dbReference type="Gene3D" id="2.40.50.90">
    <property type="match status" value="1"/>
</dbReference>
<gene>
    <name evidence="3" type="ORF">GCM10025751_17520</name>
</gene>
<feature type="domain" description="LTD" evidence="2">
    <location>
        <begin position="659"/>
        <end position="770"/>
    </location>
</feature>
<feature type="domain" description="TNase-like" evidence="1">
    <location>
        <begin position="240"/>
        <end position="393"/>
    </location>
</feature>
<protein>
    <submittedName>
        <fullName evidence="3">Thermonuclease family protein</fullName>
    </submittedName>
</protein>
<evidence type="ECO:0000313" key="3">
    <source>
        <dbReference type="EMBL" id="GAA5047243.1"/>
    </source>
</evidence>
<dbReference type="PROSITE" id="PS51841">
    <property type="entry name" value="LTD"/>
    <property type="match status" value="1"/>
</dbReference>
<evidence type="ECO:0000313" key="4">
    <source>
        <dbReference type="Proteomes" id="UP001501729"/>
    </source>
</evidence>
<dbReference type="PROSITE" id="PS50830">
    <property type="entry name" value="TNASE_3"/>
    <property type="match status" value="1"/>
</dbReference>
<dbReference type="InterPro" id="IPR001322">
    <property type="entry name" value="Lamin_tail_dom"/>
</dbReference>
<dbReference type="InterPro" id="IPR016071">
    <property type="entry name" value="Staphylococal_nuclease_OB-fold"/>
</dbReference>
<dbReference type="SUPFAM" id="SSF74853">
    <property type="entry name" value="Lamin A/C globular tail domain"/>
    <property type="match status" value="1"/>
</dbReference>
<dbReference type="Proteomes" id="UP001501729">
    <property type="component" value="Unassembled WGS sequence"/>
</dbReference>
<proteinExistence type="predicted"/>
<evidence type="ECO:0000259" key="2">
    <source>
        <dbReference type="PROSITE" id="PS51841"/>
    </source>
</evidence>
<dbReference type="AlphaFoldDB" id="A0AAV3UF76"/>
<dbReference type="SUPFAM" id="SSF52317">
    <property type="entry name" value="Class I glutamine amidotransferase-like"/>
    <property type="match status" value="1"/>
</dbReference>
<accession>A0AAV3UF76</accession>
<organism evidence="3 4">
    <name type="scientific">Haladaptatus pallidirubidus</name>
    <dbReference type="NCBI Taxonomy" id="1008152"/>
    <lineage>
        <taxon>Archaea</taxon>
        <taxon>Methanobacteriati</taxon>
        <taxon>Methanobacteriota</taxon>
        <taxon>Stenosarchaea group</taxon>
        <taxon>Halobacteria</taxon>
        <taxon>Halobacteriales</taxon>
        <taxon>Haladaptataceae</taxon>
        <taxon>Haladaptatus</taxon>
    </lineage>
</organism>
<dbReference type="InterPro" id="IPR036415">
    <property type="entry name" value="Lamin_tail_dom_sf"/>
</dbReference>
<dbReference type="SMART" id="SM00318">
    <property type="entry name" value="SNc"/>
    <property type="match status" value="1"/>
</dbReference>
<dbReference type="Pfam" id="PF00932">
    <property type="entry name" value="LTD"/>
    <property type="match status" value="1"/>
</dbReference>
<dbReference type="InterPro" id="IPR029062">
    <property type="entry name" value="Class_I_gatase-like"/>
</dbReference>
<reference evidence="3 4" key="1">
    <citation type="journal article" date="2019" name="Int. J. Syst. Evol. Microbiol.">
        <title>The Global Catalogue of Microorganisms (GCM) 10K type strain sequencing project: providing services to taxonomists for standard genome sequencing and annotation.</title>
        <authorList>
            <consortium name="The Broad Institute Genomics Platform"/>
            <consortium name="The Broad Institute Genome Sequencing Center for Infectious Disease"/>
            <person name="Wu L."/>
            <person name="Ma J."/>
        </authorList>
    </citation>
    <scope>NUCLEOTIDE SEQUENCE [LARGE SCALE GENOMIC DNA]</scope>
    <source>
        <strain evidence="3 4">JCM 17504</strain>
    </source>
</reference>
<name>A0AAV3UF76_9EURY</name>
<comment type="caution">
    <text evidence="3">The sequence shown here is derived from an EMBL/GenBank/DDBJ whole genome shotgun (WGS) entry which is preliminary data.</text>
</comment>
<dbReference type="EMBL" id="BAABKX010000001">
    <property type="protein sequence ID" value="GAA5047243.1"/>
    <property type="molecule type" value="Genomic_DNA"/>
</dbReference>
<sequence>MECYSTSSFTNASGAELTDSSVITVWAEDSATNNDGDGNGDATLYNSGTSIPVVTAESNVVAFGSTLVEDSTNWQRGNEEFVLNTWDDELGGSGTVLWDNGHGQYYSLGKFSNFESYAEENGYTVTGTSDLAGDLGSADAVVITSPTQSFTTNELRDLDDFIAAGGSVFLHGQSDYSDYDETANMNDIASYLGLSFRFNDDEVLDTTNNGGADYAPLTEEFNTSFDYFADRTGLGLDKDETYTVDVTEVTDGDTATVAFSDGSTESIRILGIDTPEKPASSSAERVQEWEGIESLDYLGTWGDNATAYAQDELDGKTVDLSFDSEEPVRDAFGRVLGYIHYDADGDGTRDDFYNRNAVRDGFARVYGSGFGYHDDFWAAEDAARASGTNVWGESDPENTTEIRNRAVDGLFFPTTASVMTSTGGVADSRVPVYAESTATQNGGYAYSDDIPLAAVDESVNVAMLGSPLIDEGYESDEGFDVDTSGYENFVFLTNLIDYLSDTTGDVLIDGGHGQFDAGYALSNDDAAYYQRFLEGVGISFEQSNSLDTFDLSTWRAIVVTTPVSAFTQSEIDALSSFAADGGAVILIGAGTAPSSARTNLNDLASGLGSDLRLNDDQVTDGSNNINGDSAIPTTAVFDTSFPLFEAYDGSLGDGDGDDGSGDLTVAEIHEDAAGSDTDNLNDEYVVFENAGSGDLDLTGWYVQDEVEKTYTFPNGFTLGSGEQVTLHTGTGTDTQTDLYWGKTGTAVWNNGGDTVFVYDDGDNLHTSKSY</sequence>
<dbReference type="Pfam" id="PF00565">
    <property type="entry name" value="SNase"/>
    <property type="match status" value="1"/>
</dbReference>
<dbReference type="InterPro" id="IPR035437">
    <property type="entry name" value="SNase_OB-fold_sf"/>
</dbReference>
<dbReference type="SUPFAM" id="SSF50199">
    <property type="entry name" value="Staphylococcal nuclease"/>
    <property type="match status" value="1"/>
</dbReference>
<dbReference type="Gene3D" id="2.60.40.1260">
    <property type="entry name" value="Lamin Tail domain"/>
    <property type="match status" value="1"/>
</dbReference>